<reference evidence="4" key="1">
    <citation type="submission" date="2015-01" db="EMBL/GenBank/DDBJ databases">
        <authorList>
            <person name="Aksoy S."/>
            <person name="Warren W."/>
            <person name="Wilson R.K."/>
        </authorList>
    </citation>
    <scope>NUCLEOTIDE SEQUENCE [LARGE SCALE GENOMIC DNA]</scope>
    <source>
        <strain evidence="4">IAEA</strain>
    </source>
</reference>
<keyword evidence="2" id="KW-0732">Signal</keyword>
<dbReference type="InterPro" id="IPR017853">
    <property type="entry name" value="GH"/>
</dbReference>
<keyword evidence="4" id="KW-1185">Reference proteome</keyword>
<comment type="similarity">
    <text evidence="1">Belongs to the glycosyl hydrolase 18 family.</text>
</comment>
<dbReference type="EnsemblMetazoa" id="GPPI047805-RA">
    <property type="protein sequence ID" value="GPPI047805-PA"/>
    <property type="gene ID" value="GPPI047805"/>
</dbReference>
<evidence type="ECO:0000313" key="3">
    <source>
        <dbReference type="EnsemblMetazoa" id="GPPI047805-PA"/>
    </source>
</evidence>
<protein>
    <recommendedName>
        <fullName evidence="5">GH18 domain-containing protein</fullName>
    </recommendedName>
</protein>
<dbReference type="PANTHER" id="PTHR46066">
    <property type="entry name" value="CHITINASE DOMAIN-CONTAINING PROTEIN 1 FAMILY MEMBER"/>
    <property type="match status" value="1"/>
</dbReference>
<evidence type="ECO:0000256" key="2">
    <source>
        <dbReference type="ARBA" id="ARBA00022729"/>
    </source>
</evidence>
<dbReference type="GO" id="GO:0070492">
    <property type="term" value="F:oligosaccharide binding"/>
    <property type="evidence" value="ECO:0007669"/>
    <property type="project" value="TreeGrafter"/>
</dbReference>
<dbReference type="EMBL" id="JXJN01024775">
    <property type="status" value="NOT_ANNOTATED_CDS"/>
    <property type="molecule type" value="Genomic_DNA"/>
</dbReference>
<organism evidence="3 4">
    <name type="scientific">Glossina palpalis gambiensis</name>
    <dbReference type="NCBI Taxonomy" id="67801"/>
    <lineage>
        <taxon>Eukaryota</taxon>
        <taxon>Metazoa</taxon>
        <taxon>Ecdysozoa</taxon>
        <taxon>Arthropoda</taxon>
        <taxon>Hexapoda</taxon>
        <taxon>Insecta</taxon>
        <taxon>Pterygota</taxon>
        <taxon>Neoptera</taxon>
        <taxon>Endopterygota</taxon>
        <taxon>Diptera</taxon>
        <taxon>Brachycera</taxon>
        <taxon>Muscomorpha</taxon>
        <taxon>Hippoboscoidea</taxon>
        <taxon>Glossinidae</taxon>
        <taxon>Glossina</taxon>
    </lineage>
</organism>
<reference evidence="3" key="2">
    <citation type="submission" date="2020-05" db="UniProtKB">
        <authorList>
            <consortium name="EnsemblMetazoa"/>
        </authorList>
    </citation>
    <scope>IDENTIFICATION</scope>
    <source>
        <strain evidence="3">IAEA</strain>
    </source>
</reference>
<evidence type="ECO:0000256" key="1">
    <source>
        <dbReference type="ARBA" id="ARBA00009336"/>
    </source>
</evidence>
<dbReference type="SUPFAM" id="SSF51445">
    <property type="entry name" value="(Trans)glycosidases"/>
    <property type="match status" value="1"/>
</dbReference>
<evidence type="ECO:0008006" key="5">
    <source>
        <dbReference type="Google" id="ProtNLM"/>
    </source>
</evidence>
<dbReference type="VEuPathDB" id="VectorBase:GPPI047805"/>
<dbReference type="PANTHER" id="PTHR46066:SF2">
    <property type="entry name" value="CHITINASE DOMAIN-CONTAINING PROTEIN 1"/>
    <property type="match status" value="1"/>
</dbReference>
<dbReference type="AlphaFoldDB" id="A0A1B0C339"/>
<name>A0A1B0C339_9MUSC</name>
<evidence type="ECO:0000313" key="4">
    <source>
        <dbReference type="Proteomes" id="UP000092460"/>
    </source>
</evidence>
<dbReference type="STRING" id="67801.A0A1B0C339"/>
<dbReference type="GO" id="GO:0012505">
    <property type="term" value="C:endomembrane system"/>
    <property type="evidence" value="ECO:0007669"/>
    <property type="project" value="TreeGrafter"/>
</dbReference>
<sequence>MFGLNAILSAASWWNGNAISWHETLLQHNGSATSVSITRKLVLVLPPMRKEVDQLYTHIHAFSLMTYDYSSVHRPGAHAPLYWIRRTSEKLIPTNSRDFNEKHQKILLGINMHGNDLTPL</sequence>
<dbReference type="Gene3D" id="3.20.20.80">
    <property type="entry name" value="Glycosidases"/>
    <property type="match status" value="1"/>
</dbReference>
<accession>A0A1B0C339</accession>
<dbReference type="EMBL" id="JXJN01024776">
    <property type="status" value="NOT_ANNOTATED_CDS"/>
    <property type="molecule type" value="Genomic_DNA"/>
</dbReference>
<proteinExistence type="inferred from homology"/>
<dbReference type="Proteomes" id="UP000092460">
    <property type="component" value="Unassembled WGS sequence"/>
</dbReference>